<protein>
    <submittedName>
        <fullName evidence="1">Rna-directed dna polymerase from mobile element jockey-like</fullName>
    </submittedName>
</protein>
<keyword evidence="2" id="KW-1185">Reference proteome</keyword>
<evidence type="ECO:0000313" key="2">
    <source>
        <dbReference type="Proteomes" id="UP001145742"/>
    </source>
</evidence>
<dbReference type="PANTHER" id="PTHR33395:SF22">
    <property type="entry name" value="REVERSE TRANSCRIPTASE DOMAIN-CONTAINING PROTEIN"/>
    <property type="match status" value="1"/>
</dbReference>
<accession>A0ABQ9CQC3</accession>
<name>A0ABQ9CQC3_9PASS</name>
<gene>
    <name evidence="1" type="ORF">WISP_149565</name>
</gene>
<dbReference type="EMBL" id="WHWB01034816">
    <property type="protein sequence ID" value="KAJ7403710.1"/>
    <property type="molecule type" value="Genomic_DNA"/>
</dbReference>
<dbReference type="PANTHER" id="PTHR33395">
    <property type="entry name" value="TRANSCRIPTASE, PUTATIVE-RELATED-RELATED"/>
    <property type="match status" value="1"/>
</dbReference>
<reference evidence="1" key="1">
    <citation type="submission" date="2019-10" db="EMBL/GenBank/DDBJ databases">
        <authorList>
            <person name="Soares A.E.R."/>
            <person name="Aleixo A."/>
            <person name="Schneider P."/>
            <person name="Miyaki C.Y."/>
            <person name="Schneider M.P."/>
            <person name="Mello C."/>
            <person name="Vasconcelos A.T.R."/>
        </authorList>
    </citation>
    <scope>NUCLEOTIDE SEQUENCE</scope>
    <source>
        <tissue evidence="1">Muscle</tissue>
    </source>
</reference>
<organism evidence="1 2">
    <name type="scientific">Willisornis vidua</name>
    <name type="common">Xingu scale-backed antbird</name>
    <dbReference type="NCBI Taxonomy" id="1566151"/>
    <lineage>
        <taxon>Eukaryota</taxon>
        <taxon>Metazoa</taxon>
        <taxon>Chordata</taxon>
        <taxon>Craniata</taxon>
        <taxon>Vertebrata</taxon>
        <taxon>Euteleostomi</taxon>
        <taxon>Archelosauria</taxon>
        <taxon>Archosauria</taxon>
        <taxon>Dinosauria</taxon>
        <taxon>Saurischia</taxon>
        <taxon>Theropoda</taxon>
        <taxon>Coelurosauria</taxon>
        <taxon>Aves</taxon>
        <taxon>Neognathae</taxon>
        <taxon>Neoaves</taxon>
        <taxon>Telluraves</taxon>
        <taxon>Australaves</taxon>
        <taxon>Passeriformes</taxon>
        <taxon>Thamnophilidae</taxon>
        <taxon>Willisornis</taxon>
    </lineage>
</organism>
<dbReference type="Proteomes" id="UP001145742">
    <property type="component" value="Unassembled WGS sequence"/>
</dbReference>
<proteinExistence type="predicted"/>
<sequence length="134" mass="15228">MTARMINSQSPLKLHRTSSWSGISSYSSWMPTNGPDRIHPRILEELADVITKPLSITFEQSWEYGEVPVDRRMANVVLFSKKGKKENPGNYRPVRLTSVPGKVMEKVILESIEKHLKDNTITGHSQHVLMRGKS</sequence>
<comment type="caution">
    <text evidence="1">The sequence shown here is derived from an EMBL/GenBank/DDBJ whole genome shotgun (WGS) entry which is preliminary data.</text>
</comment>
<evidence type="ECO:0000313" key="1">
    <source>
        <dbReference type="EMBL" id="KAJ7403710.1"/>
    </source>
</evidence>